<dbReference type="RefSeq" id="WP_249317363.1">
    <property type="nucleotide sequence ID" value="NZ_JACRSR010000006.1"/>
</dbReference>
<dbReference type="GO" id="GO:0000287">
    <property type="term" value="F:magnesium ion binding"/>
    <property type="evidence" value="ECO:0007669"/>
    <property type="project" value="InterPro"/>
</dbReference>
<dbReference type="AlphaFoldDB" id="A0A926HQZ0"/>
<evidence type="ECO:0000313" key="2">
    <source>
        <dbReference type="Proteomes" id="UP000623172"/>
    </source>
</evidence>
<sequence length="127" mass="14695">MGRRTKLVIQGTLPGLNEYINAERRNKYLAAKLKNQSEHVVMSYARRQLHGVHFDGPVTMTYTWYEPSRRRDKDNVSSYGRKVIQDALVKAGVLAGDGWKHIEGFRDRFAVDKEHPRIEVELEEAEP</sequence>
<accession>A0A926HQZ0</accession>
<dbReference type="Proteomes" id="UP000623172">
    <property type="component" value="Unassembled WGS sequence"/>
</dbReference>
<name>A0A926HQZ0_9FIRM</name>
<reference evidence="1" key="1">
    <citation type="submission" date="2020-08" db="EMBL/GenBank/DDBJ databases">
        <title>Genome public.</title>
        <authorList>
            <person name="Liu C."/>
            <person name="Sun Q."/>
        </authorList>
    </citation>
    <scope>NUCLEOTIDE SEQUENCE</scope>
    <source>
        <strain evidence="1">NSJ-53</strain>
    </source>
</reference>
<dbReference type="SUPFAM" id="SSF103084">
    <property type="entry name" value="Holliday junction resolvase RusA"/>
    <property type="match status" value="1"/>
</dbReference>
<gene>
    <name evidence="1" type="ORF">H8696_10380</name>
</gene>
<proteinExistence type="predicted"/>
<organism evidence="1 2">
    <name type="scientific">Gehongia tenuis</name>
    <dbReference type="NCBI Taxonomy" id="2763655"/>
    <lineage>
        <taxon>Bacteria</taxon>
        <taxon>Bacillati</taxon>
        <taxon>Bacillota</taxon>
        <taxon>Clostridia</taxon>
        <taxon>Christensenellales</taxon>
        <taxon>Christensenellaceae</taxon>
        <taxon>Gehongia</taxon>
    </lineage>
</organism>
<dbReference type="GO" id="GO:0006281">
    <property type="term" value="P:DNA repair"/>
    <property type="evidence" value="ECO:0007669"/>
    <property type="project" value="InterPro"/>
</dbReference>
<dbReference type="EMBL" id="JACRSR010000006">
    <property type="protein sequence ID" value="MBC8532250.1"/>
    <property type="molecule type" value="Genomic_DNA"/>
</dbReference>
<keyword evidence="2" id="KW-1185">Reference proteome</keyword>
<dbReference type="Gene3D" id="3.30.1330.70">
    <property type="entry name" value="Holliday junction resolvase RusA"/>
    <property type="match status" value="1"/>
</dbReference>
<dbReference type="GO" id="GO:0006310">
    <property type="term" value="P:DNA recombination"/>
    <property type="evidence" value="ECO:0007669"/>
    <property type="project" value="InterPro"/>
</dbReference>
<protein>
    <submittedName>
        <fullName evidence="1">RusA family crossover junction endodeoxyribonuclease</fullName>
    </submittedName>
</protein>
<comment type="caution">
    <text evidence="1">The sequence shown here is derived from an EMBL/GenBank/DDBJ whole genome shotgun (WGS) entry which is preliminary data.</text>
</comment>
<evidence type="ECO:0000313" key="1">
    <source>
        <dbReference type="EMBL" id="MBC8532250.1"/>
    </source>
</evidence>
<dbReference type="InterPro" id="IPR036614">
    <property type="entry name" value="RusA-like_sf"/>
</dbReference>